<evidence type="ECO:0000256" key="8">
    <source>
        <dbReference type="SAM" id="Coils"/>
    </source>
</evidence>
<dbReference type="GO" id="GO:0015288">
    <property type="term" value="F:porin activity"/>
    <property type="evidence" value="ECO:0007669"/>
    <property type="project" value="TreeGrafter"/>
</dbReference>
<keyword evidence="8" id="KW-0175">Coiled coil</keyword>
<evidence type="ECO:0000256" key="2">
    <source>
        <dbReference type="ARBA" id="ARBA00007613"/>
    </source>
</evidence>
<sequence length="449" mass="50134">MRIRLIKYLSVAILAIPLAVNAQISVEEAIKITLAKNLQIKESQYKYALSEQDLYQAKSNLYPNLNIGVSDRVNQGLAFDQVAGQLVTGNKWTNSAGINISSEVTLFAGFQKINEIRANKIKLLGDASALERVKNDLILAVLTNYLEAITNQELTKASKQQVALSEEQLRVETIQFELGTKTLSDIAQVRNQVATDKLNLYANINAYELSLLSLKQLMEMDAQQPLILIAPEIGDYQPEIGMTDIAAILVRARNFQPELKQAALNRDYAAQQIKIARGAAYPQLALQTSYGTNYSSIGVDPIQRTPSPFGDQLKNNKSFSAGLTLRIPIFNNNNVRIAVNKAKLNLQIAENSLNLAERNLNKTVNQALLDKKGAQDRFDAAKTAFETAKIAFEVLEQRYDIGVANAMERFTAQTQMNKAQFELIQLQYLVFFKDKIIDYYMGNPISFNK</sequence>
<dbReference type="AlphaFoldDB" id="A0A8T4H6Y7"/>
<evidence type="ECO:0000256" key="3">
    <source>
        <dbReference type="ARBA" id="ARBA00022448"/>
    </source>
</evidence>
<keyword evidence="11" id="KW-1185">Reference proteome</keyword>
<keyword evidence="9" id="KW-0732">Signal</keyword>
<name>A0A8T4H6Y7_9SPHI</name>
<comment type="caution">
    <text evidence="10">The sequence shown here is derived from an EMBL/GenBank/DDBJ whole genome shotgun (WGS) entry which is preliminary data.</text>
</comment>
<accession>A0A8T4H6Y7</accession>
<dbReference type="InterPro" id="IPR051906">
    <property type="entry name" value="TolC-like"/>
</dbReference>
<gene>
    <name evidence="10" type="ORF">J5U18_04810</name>
</gene>
<evidence type="ECO:0000256" key="4">
    <source>
        <dbReference type="ARBA" id="ARBA00022452"/>
    </source>
</evidence>
<dbReference type="Pfam" id="PF02321">
    <property type="entry name" value="OEP"/>
    <property type="match status" value="2"/>
</dbReference>
<evidence type="ECO:0000256" key="6">
    <source>
        <dbReference type="ARBA" id="ARBA00023136"/>
    </source>
</evidence>
<comment type="similarity">
    <text evidence="2">Belongs to the outer membrane factor (OMF) (TC 1.B.17) family.</text>
</comment>
<keyword evidence="3" id="KW-0813">Transport</keyword>
<dbReference type="GO" id="GO:0015562">
    <property type="term" value="F:efflux transmembrane transporter activity"/>
    <property type="evidence" value="ECO:0007669"/>
    <property type="project" value="InterPro"/>
</dbReference>
<keyword evidence="4" id="KW-1134">Transmembrane beta strand</keyword>
<reference evidence="10" key="1">
    <citation type="submission" date="2021-03" db="EMBL/GenBank/DDBJ databases">
        <authorList>
            <person name="Lu T."/>
            <person name="Wang Q."/>
            <person name="Han X."/>
        </authorList>
    </citation>
    <scope>NUCLEOTIDE SEQUENCE</scope>
    <source>
        <strain evidence="10">WQ 2009</strain>
    </source>
</reference>
<evidence type="ECO:0000313" key="10">
    <source>
        <dbReference type="EMBL" id="MBP3942890.1"/>
    </source>
</evidence>
<comment type="subcellular location">
    <subcellularLocation>
        <location evidence="1">Cell outer membrane</location>
    </subcellularLocation>
</comment>
<keyword evidence="5" id="KW-0812">Transmembrane</keyword>
<evidence type="ECO:0000313" key="11">
    <source>
        <dbReference type="Proteomes" id="UP000679691"/>
    </source>
</evidence>
<keyword evidence="7" id="KW-0998">Cell outer membrane</keyword>
<dbReference type="Proteomes" id="UP000679691">
    <property type="component" value="Unassembled WGS sequence"/>
</dbReference>
<evidence type="ECO:0000256" key="9">
    <source>
        <dbReference type="SAM" id="SignalP"/>
    </source>
</evidence>
<organism evidence="10 11">
    <name type="scientific">Rhinopithecimicrobium faecis</name>
    <dbReference type="NCBI Taxonomy" id="2820698"/>
    <lineage>
        <taxon>Bacteria</taxon>
        <taxon>Pseudomonadati</taxon>
        <taxon>Bacteroidota</taxon>
        <taxon>Sphingobacteriia</taxon>
        <taxon>Sphingobacteriales</taxon>
        <taxon>Sphingobacteriaceae</taxon>
        <taxon>Rhinopithecimicrobium</taxon>
    </lineage>
</organism>
<dbReference type="PANTHER" id="PTHR30026:SF20">
    <property type="entry name" value="OUTER MEMBRANE PROTEIN TOLC"/>
    <property type="match status" value="1"/>
</dbReference>
<feature type="signal peptide" evidence="9">
    <location>
        <begin position="1"/>
        <end position="22"/>
    </location>
</feature>
<evidence type="ECO:0000256" key="5">
    <source>
        <dbReference type="ARBA" id="ARBA00022692"/>
    </source>
</evidence>
<dbReference type="PANTHER" id="PTHR30026">
    <property type="entry name" value="OUTER MEMBRANE PROTEIN TOLC"/>
    <property type="match status" value="1"/>
</dbReference>
<feature type="coiled-coil region" evidence="8">
    <location>
        <begin position="339"/>
        <end position="366"/>
    </location>
</feature>
<feature type="chain" id="PRO_5035744750" evidence="9">
    <location>
        <begin position="23"/>
        <end position="449"/>
    </location>
</feature>
<dbReference type="EMBL" id="JAGKSB010000004">
    <property type="protein sequence ID" value="MBP3942890.1"/>
    <property type="molecule type" value="Genomic_DNA"/>
</dbReference>
<dbReference type="InterPro" id="IPR003423">
    <property type="entry name" value="OMP_efflux"/>
</dbReference>
<dbReference type="RefSeq" id="WP_353546376.1">
    <property type="nucleotide sequence ID" value="NZ_JAGKSB010000004.1"/>
</dbReference>
<proteinExistence type="inferred from homology"/>
<keyword evidence="6" id="KW-0472">Membrane</keyword>
<dbReference type="GO" id="GO:0009279">
    <property type="term" value="C:cell outer membrane"/>
    <property type="evidence" value="ECO:0007669"/>
    <property type="project" value="UniProtKB-SubCell"/>
</dbReference>
<evidence type="ECO:0000256" key="1">
    <source>
        <dbReference type="ARBA" id="ARBA00004442"/>
    </source>
</evidence>
<dbReference type="SUPFAM" id="SSF56954">
    <property type="entry name" value="Outer membrane efflux proteins (OEP)"/>
    <property type="match status" value="1"/>
</dbReference>
<protein>
    <submittedName>
        <fullName evidence="10">TolC family protein</fullName>
    </submittedName>
</protein>
<dbReference type="Gene3D" id="1.20.1600.10">
    <property type="entry name" value="Outer membrane efflux proteins (OEP)"/>
    <property type="match status" value="1"/>
</dbReference>
<evidence type="ECO:0000256" key="7">
    <source>
        <dbReference type="ARBA" id="ARBA00023237"/>
    </source>
</evidence>
<dbReference type="GO" id="GO:1990281">
    <property type="term" value="C:efflux pump complex"/>
    <property type="evidence" value="ECO:0007669"/>
    <property type="project" value="TreeGrafter"/>
</dbReference>